<proteinExistence type="predicted"/>
<dbReference type="Gene3D" id="3.30.1540.10">
    <property type="entry name" value="formyl-coa transferase, domain 3"/>
    <property type="match status" value="1"/>
</dbReference>
<dbReference type="InterPro" id="IPR023606">
    <property type="entry name" value="CoA-Trfase_III_dom_1_sf"/>
</dbReference>
<feature type="region of interest" description="Disordered" evidence="2">
    <location>
        <begin position="338"/>
        <end position="393"/>
    </location>
</feature>
<evidence type="ECO:0000256" key="1">
    <source>
        <dbReference type="ARBA" id="ARBA00022679"/>
    </source>
</evidence>
<dbReference type="InterPro" id="IPR050483">
    <property type="entry name" value="CoA-transferase_III_domain"/>
</dbReference>
<dbReference type="Pfam" id="PF02515">
    <property type="entry name" value="CoA_transf_3"/>
    <property type="match status" value="1"/>
</dbReference>
<dbReference type="SUPFAM" id="SSF89796">
    <property type="entry name" value="CoA-transferase family III (CaiB/BaiF)"/>
    <property type="match status" value="1"/>
</dbReference>
<gene>
    <name evidence="3" type="ORF">EG850_04825</name>
</gene>
<dbReference type="InterPro" id="IPR003673">
    <property type="entry name" value="CoA-Trfase_fam_III"/>
</dbReference>
<keyword evidence="4" id="KW-1185">Reference proteome</keyword>
<dbReference type="OrthoDB" id="9797653at2"/>
<dbReference type="EMBL" id="RQVS01000004">
    <property type="protein sequence ID" value="RRJ87639.1"/>
    <property type="molecule type" value="Genomic_DNA"/>
</dbReference>
<evidence type="ECO:0000256" key="2">
    <source>
        <dbReference type="SAM" id="MobiDB-lite"/>
    </source>
</evidence>
<evidence type="ECO:0000313" key="4">
    <source>
        <dbReference type="Proteomes" id="UP000274391"/>
    </source>
</evidence>
<comment type="caution">
    <text evidence="3">The sequence shown here is derived from an EMBL/GenBank/DDBJ whole genome shotgun (WGS) entry which is preliminary data.</text>
</comment>
<name>A0A3P3W1S9_9MICO</name>
<feature type="compositionally biased region" description="Pro residues" evidence="2">
    <location>
        <begin position="383"/>
        <end position="393"/>
    </location>
</feature>
<reference evidence="3 4" key="1">
    <citation type="submission" date="2018-11" db="EMBL/GenBank/DDBJ databases">
        <title>YIM 102482-1 draft genome.</title>
        <authorList>
            <person name="Li G."/>
            <person name="Jiang Y."/>
        </authorList>
    </citation>
    <scope>NUCLEOTIDE SEQUENCE [LARGE SCALE GENOMIC DNA]</scope>
    <source>
        <strain evidence="3 4">YIM 102482-1</strain>
    </source>
</reference>
<sequence>MVVADFSRILAGPLATQTLADLGAEVIKIERPGAGDDTRTWGPPWAADGTATYFQSVNRNKRSLALDLKNPDDCELARRLVRRADVVIDNFIPGTLDRAGLSDDEIHALNPRAVIGRISGFGSAGGRERPGYDFVVQALGGLMHITGARDGEAMKVGVALVDILSAKDLTIGVLAALRRRETTGTGTLVEVNLLSSLQGALANQIQAVIGAGAEPTRIGNTHPSICPYETLRCGEGELAVAIGNDAQFSRFCGELGVAELANDERFATNPARVANRDALRPLLEEALQSASALDWEKRLTALNLAVGHVATIAEGITLAQDLGIDPVVALHRDGVDSNGVRHPVRYTPEFDTPALGPPALDADGEQLRAQLEADSPTTTCPTPDSPTPPATAS</sequence>
<protein>
    <submittedName>
        <fullName evidence="3">CoA transferase</fullName>
    </submittedName>
</protein>
<dbReference type="InterPro" id="IPR044855">
    <property type="entry name" value="CoA-Trfase_III_dom3_sf"/>
</dbReference>
<dbReference type="Gene3D" id="3.40.50.10540">
    <property type="entry name" value="Crotonobetainyl-coa:carnitine coa-transferase, domain 1"/>
    <property type="match status" value="1"/>
</dbReference>
<accession>A0A3P3W1S9</accession>
<dbReference type="PANTHER" id="PTHR48207:SF3">
    <property type="entry name" value="SUCCINATE--HYDROXYMETHYLGLUTARATE COA-TRANSFERASE"/>
    <property type="match status" value="1"/>
</dbReference>
<dbReference type="AlphaFoldDB" id="A0A3P3W1S9"/>
<organism evidence="3 4">
    <name type="scientific">Gulosibacter macacae</name>
    <dbReference type="NCBI Taxonomy" id="2488791"/>
    <lineage>
        <taxon>Bacteria</taxon>
        <taxon>Bacillati</taxon>
        <taxon>Actinomycetota</taxon>
        <taxon>Actinomycetes</taxon>
        <taxon>Micrococcales</taxon>
        <taxon>Microbacteriaceae</taxon>
        <taxon>Gulosibacter</taxon>
    </lineage>
</organism>
<evidence type="ECO:0000313" key="3">
    <source>
        <dbReference type="EMBL" id="RRJ87639.1"/>
    </source>
</evidence>
<dbReference type="Proteomes" id="UP000274391">
    <property type="component" value="Unassembled WGS sequence"/>
</dbReference>
<feature type="compositionally biased region" description="Low complexity" evidence="2">
    <location>
        <begin position="373"/>
        <end position="382"/>
    </location>
</feature>
<dbReference type="GO" id="GO:0008410">
    <property type="term" value="F:CoA-transferase activity"/>
    <property type="evidence" value="ECO:0007669"/>
    <property type="project" value="TreeGrafter"/>
</dbReference>
<dbReference type="PANTHER" id="PTHR48207">
    <property type="entry name" value="SUCCINATE--HYDROXYMETHYLGLUTARATE COA-TRANSFERASE"/>
    <property type="match status" value="1"/>
</dbReference>
<keyword evidence="1 3" id="KW-0808">Transferase</keyword>